<organism evidence="1 2">
    <name type="scientific">Russula earlei</name>
    <dbReference type="NCBI Taxonomy" id="71964"/>
    <lineage>
        <taxon>Eukaryota</taxon>
        <taxon>Fungi</taxon>
        <taxon>Dikarya</taxon>
        <taxon>Basidiomycota</taxon>
        <taxon>Agaricomycotina</taxon>
        <taxon>Agaricomycetes</taxon>
        <taxon>Russulales</taxon>
        <taxon>Russulaceae</taxon>
        <taxon>Russula</taxon>
    </lineage>
</organism>
<evidence type="ECO:0000313" key="2">
    <source>
        <dbReference type="Proteomes" id="UP001207468"/>
    </source>
</evidence>
<gene>
    <name evidence="1" type="ORF">F5148DRAFT_287613</name>
</gene>
<evidence type="ECO:0000313" key="1">
    <source>
        <dbReference type="EMBL" id="KAI9513277.1"/>
    </source>
</evidence>
<reference evidence="1" key="1">
    <citation type="submission" date="2021-03" db="EMBL/GenBank/DDBJ databases">
        <title>Evolutionary priming and transition to the ectomycorrhizal habit in an iconic lineage of mushroom-forming fungi: is preadaptation a requirement?</title>
        <authorList>
            <consortium name="DOE Joint Genome Institute"/>
            <person name="Looney B.P."/>
            <person name="Miyauchi S."/>
            <person name="Morin E."/>
            <person name="Drula E."/>
            <person name="Courty P.E."/>
            <person name="Chicoki N."/>
            <person name="Fauchery L."/>
            <person name="Kohler A."/>
            <person name="Kuo A."/>
            <person name="LaButti K."/>
            <person name="Pangilinan J."/>
            <person name="Lipzen A."/>
            <person name="Riley R."/>
            <person name="Andreopoulos W."/>
            <person name="He G."/>
            <person name="Johnson J."/>
            <person name="Barry K.W."/>
            <person name="Grigoriev I.V."/>
            <person name="Nagy L."/>
            <person name="Hibbett D."/>
            <person name="Henrissat B."/>
            <person name="Matheny P.B."/>
            <person name="Labbe J."/>
            <person name="Martin A.F."/>
        </authorList>
    </citation>
    <scope>NUCLEOTIDE SEQUENCE</scope>
    <source>
        <strain evidence="1">BPL698</strain>
    </source>
</reference>
<proteinExistence type="predicted"/>
<name>A0ACC0UP58_9AGAM</name>
<keyword evidence="2" id="KW-1185">Reference proteome</keyword>
<sequence length="150" mass="15866">MSDSQYVDQKTATRSYRPALYQMSAGLMRAREPYRVRNALTGLAIGSFIVGVWLYSMSAVKQDNFDDVDEEARAMARAGVKIVEEERKDMGPGASTGAAAATATATATTMTTTTRARGILGSLDGKIPGLLDPKGKTVVWGAPGVDSIGC</sequence>
<dbReference type="EMBL" id="JAGFNK010000002">
    <property type="protein sequence ID" value="KAI9513277.1"/>
    <property type="molecule type" value="Genomic_DNA"/>
</dbReference>
<accession>A0ACC0UP58</accession>
<comment type="caution">
    <text evidence="1">The sequence shown here is derived from an EMBL/GenBank/DDBJ whole genome shotgun (WGS) entry which is preliminary data.</text>
</comment>
<protein>
    <submittedName>
        <fullName evidence="1">Uncharacterized protein</fullName>
    </submittedName>
</protein>
<dbReference type="Proteomes" id="UP001207468">
    <property type="component" value="Unassembled WGS sequence"/>
</dbReference>